<dbReference type="Gene3D" id="3.50.50.100">
    <property type="match status" value="1"/>
</dbReference>
<feature type="domain" description="FAD-dependent urate hydroxylase HpyO/Asp monooxygenase CreE-like FAD/NAD(P)-binding" evidence="2">
    <location>
        <begin position="16"/>
        <end position="178"/>
    </location>
</feature>
<dbReference type="InterPro" id="IPR052189">
    <property type="entry name" value="L-asp_N-monooxygenase_NS-form"/>
</dbReference>
<dbReference type="OrthoDB" id="101972at2"/>
<accession>A0A560H1J2</accession>
<dbReference type="EMBL" id="VITR01000010">
    <property type="protein sequence ID" value="TWB39604.1"/>
    <property type="molecule type" value="Genomic_DNA"/>
</dbReference>
<dbReference type="InterPro" id="IPR036188">
    <property type="entry name" value="FAD/NAD-bd_sf"/>
</dbReference>
<evidence type="ECO:0000313" key="3">
    <source>
        <dbReference type="EMBL" id="TWB39604.1"/>
    </source>
</evidence>
<dbReference type="Gene3D" id="3.50.50.60">
    <property type="entry name" value="FAD/NAD(P)-binding domain"/>
    <property type="match status" value="1"/>
</dbReference>
<organism evidence="3 4">
    <name type="scientific">Nitrospirillum amazonense</name>
    <dbReference type="NCBI Taxonomy" id="28077"/>
    <lineage>
        <taxon>Bacteria</taxon>
        <taxon>Pseudomonadati</taxon>
        <taxon>Pseudomonadota</taxon>
        <taxon>Alphaproteobacteria</taxon>
        <taxon>Rhodospirillales</taxon>
        <taxon>Azospirillaceae</taxon>
        <taxon>Nitrospirillum</taxon>
    </lineage>
</organism>
<dbReference type="SUPFAM" id="SSF51905">
    <property type="entry name" value="FAD/NAD(P)-binding domain"/>
    <property type="match status" value="1"/>
</dbReference>
<dbReference type="PANTHER" id="PTHR40254:SF1">
    <property type="entry name" value="BLR0577 PROTEIN"/>
    <property type="match status" value="1"/>
</dbReference>
<feature type="region of interest" description="Disordered" evidence="1">
    <location>
        <begin position="476"/>
        <end position="503"/>
    </location>
</feature>
<dbReference type="AlphaFoldDB" id="A0A560H1J2"/>
<dbReference type="InterPro" id="IPR038732">
    <property type="entry name" value="HpyO/CreE_NAD-binding"/>
</dbReference>
<dbReference type="Proteomes" id="UP000315751">
    <property type="component" value="Unassembled WGS sequence"/>
</dbReference>
<name>A0A560H1J2_9PROT</name>
<dbReference type="Pfam" id="PF13454">
    <property type="entry name" value="NAD_binding_9"/>
    <property type="match status" value="1"/>
</dbReference>
<protein>
    <submittedName>
        <fullName evidence="3">Putative NAD(P)/FAD-binding protein YdhS</fullName>
    </submittedName>
</protein>
<dbReference type="PRINTS" id="PR00368">
    <property type="entry name" value="FADPNR"/>
</dbReference>
<evidence type="ECO:0000313" key="4">
    <source>
        <dbReference type="Proteomes" id="UP000315751"/>
    </source>
</evidence>
<evidence type="ECO:0000256" key="1">
    <source>
        <dbReference type="SAM" id="MobiDB-lite"/>
    </source>
</evidence>
<dbReference type="RefSeq" id="WP_145734002.1">
    <property type="nucleotide sequence ID" value="NZ_VITR01000010.1"/>
</dbReference>
<gene>
    <name evidence="3" type="ORF">FBZ90_11068</name>
</gene>
<keyword evidence="4" id="KW-1185">Reference proteome</keyword>
<evidence type="ECO:0000259" key="2">
    <source>
        <dbReference type="Pfam" id="PF13454"/>
    </source>
</evidence>
<comment type="caution">
    <text evidence="3">The sequence shown here is derived from an EMBL/GenBank/DDBJ whole genome shotgun (WGS) entry which is preliminary data.</text>
</comment>
<sequence length="503" mass="53303">MSLGDTPHHRAAPRVVILGGGFSGAVAALHLARAVTVPVDIDIVEPRPLLGGGVAYSTPDPQHRINVPAARMSAFSADMGHFDRWLRRSGVLATDPQALVKGGHIFASRLEFGRYLDGLVREQAASDGPAHIRHVQRRAAAVTPIPRDAPPGQSIGYAVALENGARLVADVVIIATSHPPPAPPRILTQALGDDPRLIANPWAPGALEAVAPDARVLVVGSGLTMADIVASLDAGGHRGPVTVFSRRGLTPRGHALDATDLVGDFTTRPERTALALLRRIRATVTAAEVEGRPWQAVLDAVRRDARAVWQALPLEEKRKVLRHLRPFWDAHRYRIAPQPEATIQKMQARGQLEILAASLADIAAGPEGIRATLRPRRGGAALTRIVDVVVVATGPAHDHLIDAVPALAPLVTSGRLRPDALGLGIAVDEQSRVLDARGLPDETLWVAGPLARATFGELMGLPQVLIHAEEVARSVAKRLPGQGGPEKSGAEKSKAGTRSRMPA</sequence>
<reference evidence="3 4" key="1">
    <citation type="submission" date="2019-06" db="EMBL/GenBank/DDBJ databases">
        <title>Genomic Encyclopedia of Type Strains, Phase IV (KMG-V): Genome sequencing to study the core and pangenomes of soil and plant-associated prokaryotes.</title>
        <authorList>
            <person name="Whitman W."/>
        </authorList>
    </citation>
    <scope>NUCLEOTIDE SEQUENCE [LARGE SCALE GENOMIC DNA]</scope>
    <source>
        <strain evidence="3 4">BR 11622</strain>
    </source>
</reference>
<dbReference type="PANTHER" id="PTHR40254">
    <property type="entry name" value="BLR0577 PROTEIN"/>
    <property type="match status" value="1"/>
</dbReference>
<proteinExistence type="predicted"/>